<dbReference type="RefSeq" id="WP_122636635.1">
    <property type="nucleotide sequence ID" value="NZ_QWIU01000002.1"/>
</dbReference>
<dbReference type="Proteomes" id="UP000278775">
    <property type="component" value="Unassembled WGS sequence"/>
</dbReference>
<accession>A0A3M7TGE5</accession>
<evidence type="ECO:0000313" key="2">
    <source>
        <dbReference type="Proteomes" id="UP000278775"/>
    </source>
</evidence>
<gene>
    <name evidence="1" type="ORF">D1631_11870</name>
</gene>
<comment type="caution">
    <text evidence="1">The sequence shown here is derived from an EMBL/GenBank/DDBJ whole genome shotgun (WGS) entry which is preliminary data.</text>
</comment>
<dbReference type="OrthoDB" id="851130at2"/>
<proteinExistence type="predicted"/>
<dbReference type="EMBL" id="QWIU01000002">
    <property type="protein sequence ID" value="RNA62581.1"/>
    <property type="molecule type" value="Genomic_DNA"/>
</dbReference>
<organism evidence="1 2">
    <name type="scientific">Chryseobacterium nematophagum</name>
    <dbReference type="NCBI Taxonomy" id="2305228"/>
    <lineage>
        <taxon>Bacteria</taxon>
        <taxon>Pseudomonadati</taxon>
        <taxon>Bacteroidota</taxon>
        <taxon>Flavobacteriia</taxon>
        <taxon>Flavobacteriales</taxon>
        <taxon>Weeksellaceae</taxon>
        <taxon>Chryseobacterium group</taxon>
        <taxon>Chryseobacterium</taxon>
    </lineage>
</organism>
<protein>
    <submittedName>
        <fullName evidence="1">Uncharacterized protein</fullName>
    </submittedName>
</protein>
<reference evidence="1 2" key="1">
    <citation type="submission" date="2018-08" db="EMBL/GenBank/DDBJ databases">
        <title>Chryseobacterium nematophagum: a novel matrix digesting pathogen of nematodes.</title>
        <authorList>
            <person name="Page A."/>
            <person name="Roberts M."/>
            <person name="Felix M.-A."/>
            <person name="Weir W."/>
        </authorList>
    </citation>
    <scope>NUCLEOTIDE SEQUENCE [LARGE SCALE GENOMIC DNA]</scope>
    <source>
        <strain evidence="1 2">JUb129</strain>
    </source>
</reference>
<dbReference type="AlphaFoldDB" id="A0A3M7TGE5"/>
<sequence>MKVLFSLSLFFIFSISIFSQKKGVLSIKDQAIVEHFNNNYKKKNYKKFTGKIVAKDNKVQFDDKVIFFDKSDKIASLILTEGLVYPQLLTDYQMEKFMNETTDKTQKRFLRLQKNPKATFDVNNINFTDLTELGFLDTPAKSKRFKITCRDSKLGNSNMYLIELTNKHAEKNATIEDFIRNSTLTYLYQKTY</sequence>
<name>A0A3M7TGE5_9FLAO</name>
<evidence type="ECO:0000313" key="1">
    <source>
        <dbReference type="EMBL" id="RNA62581.1"/>
    </source>
</evidence>